<dbReference type="SMART" id="SM00028">
    <property type="entry name" value="TPR"/>
    <property type="match status" value="2"/>
</dbReference>
<dbReference type="HOGENOM" id="CLU_1264917_0_0_12"/>
<dbReference type="Pfam" id="PF13432">
    <property type="entry name" value="TPR_16"/>
    <property type="match status" value="1"/>
</dbReference>
<dbReference type="InterPro" id="IPR011990">
    <property type="entry name" value="TPR-like_helical_dom_sf"/>
</dbReference>
<dbReference type="Gene3D" id="1.25.40.10">
    <property type="entry name" value="Tetratricopeptide repeat domain"/>
    <property type="match status" value="1"/>
</dbReference>
<keyword evidence="3" id="KW-1185">Reference proteome</keyword>
<dbReference type="GeneID" id="44969648"/>
<dbReference type="RefSeq" id="WP_014487556.1">
    <property type="nucleotide sequence ID" value="NC_017243.1"/>
</dbReference>
<dbReference type="KEGG" id="bip:Bint_1098"/>
<dbReference type="SUPFAM" id="SSF48452">
    <property type="entry name" value="TPR-like"/>
    <property type="match status" value="1"/>
</dbReference>
<feature type="repeat" description="TPR" evidence="1">
    <location>
        <begin position="125"/>
        <end position="158"/>
    </location>
</feature>
<dbReference type="OrthoDB" id="358925at2"/>
<accession>G0EMN3</accession>
<name>G0EMN3_BRAIP</name>
<reference evidence="2 3" key="1">
    <citation type="journal article" date="2011" name="BMC Genomics">
        <title>Complete genome sequence of Brachyspira intermedia reveals unique genomic features in Brachyspira species and phage-mediated horizontal gene transfer.</title>
        <authorList>
            <person name="Hafstrom T."/>
            <person name="Jansson D.S."/>
            <person name="Segerman B."/>
        </authorList>
    </citation>
    <scope>NUCLEOTIDE SEQUENCE [LARGE SCALE GENOMIC DNA]</scope>
    <source>
        <strain evidence="3">ATCC 51140 / PWS/A</strain>
    </source>
</reference>
<dbReference type="InterPro" id="IPR019734">
    <property type="entry name" value="TPR_rpt"/>
</dbReference>
<dbReference type="EMBL" id="CP002874">
    <property type="protein sequence ID" value="AEM21721.1"/>
    <property type="molecule type" value="Genomic_DNA"/>
</dbReference>
<dbReference type="PATRIC" id="fig|1045858.4.peg.1098"/>
<gene>
    <name evidence="2" type="ordered locus">Bint_1098</name>
</gene>
<evidence type="ECO:0000313" key="3">
    <source>
        <dbReference type="Proteomes" id="UP000008522"/>
    </source>
</evidence>
<dbReference type="AlphaFoldDB" id="G0EMN3"/>
<protein>
    <submittedName>
        <fullName evidence="2">Uncharacterized protein</fullName>
    </submittedName>
</protein>
<sequence>MNNINKNIEELIKEIENSNNNNPVCNKALKEIKNIFKNLNDNDADNFLKLCAVTVDKLFYLQRYNDIIYIKENIFNIKDKFQNINDILFLYPSAISNLMLGFNDKAIKELEELINNYDIESSQISPLQNFLAEAYLREKKYQEAVNYYEKFIHLNVTNAMMWNDYGYALEHIGRKEDAKNAYSKSLELDPSFIFAKRNLKRLNPKENLFKKIFSSFRL</sequence>
<keyword evidence="1" id="KW-0802">TPR repeat</keyword>
<dbReference type="eggNOG" id="COG0457">
    <property type="taxonomic scope" value="Bacteria"/>
</dbReference>
<dbReference type="PROSITE" id="PS50005">
    <property type="entry name" value="TPR"/>
    <property type="match status" value="2"/>
</dbReference>
<dbReference type="Proteomes" id="UP000008522">
    <property type="component" value="Chromosome"/>
</dbReference>
<evidence type="ECO:0000256" key="1">
    <source>
        <dbReference type="PROSITE-ProRule" id="PRU00339"/>
    </source>
</evidence>
<organism evidence="2 3">
    <name type="scientific">Brachyspira intermedia (strain ATCC 51140 / PWS/A)</name>
    <name type="common">Serpulina intermedia</name>
    <dbReference type="NCBI Taxonomy" id="1045858"/>
    <lineage>
        <taxon>Bacteria</taxon>
        <taxon>Pseudomonadati</taxon>
        <taxon>Spirochaetota</taxon>
        <taxon>Spirochaetia</taxon>
        <taxon>Brachyspirales</taxon>
        <taxon>Brachyspiraceae</taxon>
        <taxon>Brachyspira</taxon>
    </lineage>
</organism>
<proteinExistence type="predicted"/>
<evidence type="ECO:0000313" key="2">
    <source>
        <dbReference type="EMBL" id="AEM21721.1"/>
    </source>
</evidence>
<feature type="repeat" description="TPR" evidence="1">
    <location>
        <begin position="159"/>
        <end position="192"/>
    </location>
</feature>